<protein>
    <submittedName>
        <fullName evidence="2">Uncharacterized protein</fullName>
    </submittedName>
</protein>
<reference evidence="2 3" key="1">
    <citation type="submission" date="2019-12" db="EMBL/GenBank/DDBJ databases">
        <title>Draft genome sequence of the ascomycete Xylaria multiplex DSM 110363.</title>
        <authorList>
            <person name="Buettner E."/>
            <person name="Kellner H."/>
        </authorList>
    </citation>
    <scope>NUCLEOTIDE SEQUENCE [LARGE SCALE GENOMIC DNA]</scope>
    <source>
        <strain evidence="2 3">DSM 110363</strain>
    </source>
</reference>
<evidence type="ECO:0000256" key="1">
    <source>
        <dbReference type="SAM" id="SignalP"/>
    </source>
</evidence>
<gene>
    <name evidence="2" type="ORF">GQX73_g9207</name>
</gene>
<sequence>MQLSGAIITIVAAAACVSALPKPPAAKRAVGGLTRSLRGGQVLLCQGANATGLCHYEAYALDECHDVPKEFYQNTRTFAPDGDDFFCMPRVSRCSDICKSPTGCTFGGAFYFDNPNKYDLAKISWEKSLSSFDCHKNITNEA</sequence>
<dbReference type="Proteomes" id="UP000481858">
    <property type="component" value="Unassembled WGS sequence"/>
</dbReference>
<evidence type="ECO:0000313" key="2">
    <source>
        <dbReference type="EMBL" id="KAF2964359.1"/>
    </source>
</evidence>
<organism evidence="2 3">
    <name type="scientific">Xylaria multiplex</name>
    <dbReference type="NCBI Taxonomy" id="323545"/>
    <lineage>
        <taxon>Eukaryota</taxon>
        <taxon>Fungi</taxon>
        <taxon>Dikarya</taxon>
        <taxon>Ascomycota</taxon>
        <taxon>Pezizomycotina</taxon>
        <taxon>Sordariomycetes</taxon>
        <taxon>Xylariomycetidae</taxon>
        <taxon>Xylariales</taxon>
        <taxon>Xylariaceae</taxon>
        <taxon>Xylaria</taxon>
    </lineage>
</organism>
<keyword evidence="1" id="KW-0732">Signal</keyword>
<dbReference type="AlphaFoldDB" id="A0A7C8IUS8"/>
<dbReference type="InParanoid" id="A0A7C8IUS8"/>
<feature type="chain" id="PRO_5028990167" evidence="1">
    <location>
        <begin position="20"/>
        <end position="142"/>
    </location>
</feature>
<evidence type="ECO:0000313" key="3">
    <source>
        <dbReference type="Proteomes" id="UP000481858"/>
    </source>
</evidence>
<proteinExistence type="predicted"/>
<name>A0A7C8IUS8_9PEZI</name>
<dbReference type="EMBL" id="WUBL01000154">
    <property type="protein sequence ID" value="KAF2964359.1"/>
    <property type="molecule type" value="Genomic_DNA"/>
</dbReference>
<keyword evidence="3" id="KW-1185">Reference proteome</keyword>
<accession>A0A7C8IUS8</accession>
<dbReference type="OrthoDB" id="2910287at2759"/>
<comment type="caution">
    <text evidence="2">The sequence shown here is derived from an EMBL/GenBank/DDBJ whole genome shotgun (WGS) entry which is preliminary data.</text>
</comment>
<feature type="signal peptide" evidence="1">
    <location>
        <begin position="1"/>
        <end position="19"/>
    </location>
</feature>